<gene>
    <name evidence="5" type="ORF">D0866_02893</name>
    <name evidence="4" type="ORF">D0867_00775</name>
    <name evidence="3" type="ORF">D0868_15294</name>
    <name evidence="2" type="ORF">D0869_15123</name>
</gene>
<dbReference type="AlphaFoldDB" id="A0A3M7BE94"/>
<dbReference type="PANTHER" id="PTHR42085:SF1">
    <property type="entry name" value="F-BOX DOMAIN-CONTAINING PROTEIN"/>
    <property type="match status" value="1"/>
</dbReference>
<evidence type="ECO:0000313" key="8">
    <source>
        <dbReference type="Proteomes" id="UP000281245"/>
    </source>
</evidence>
<dbReference type="EMBL" id="QWIL01000039">
    <property type="protein sequence ID" value="RMY25354.1"/>
    <property type="molecule type" value="Genomic_DNA"/>
</dbReference>
<feature type="region of interest" description="Disordered" evidence="1">
    <location>
        <begin position="1"/>
        <end position="26"/>
    </location>
</feature>
<evidence type="ECO:0000313" key="5">
    <source>
        <dbReference type="EMBL" id="RMY38006.1"/>
    </source>
</evidence>
<comment type="caution">
    <text evidence="5">The sequence shown here is derived from an EMBL/GenBank/DDBJ whole genome shotgun (WGS) entry which is preliminary data.</text>
</comment>
<dbReference type="Proteomes" id="UP000276864">
    <property type="component" value="Unassembled WGS sequence"/>
</dbReference>
<accession>A0A3M7BE94</accession>
<evidence type="ECO:0000313" key="9">
    <source>
        <dbReference type="Proteomes" id="UP000282582"/>
    </source>
</evidence>
<dbReference type="EMBL" id="QWIK01002529">
    <property type="protein sequence ID" value="RMX85658.1"/>
    <property type="molecule type" value="Genomic_DNA"/>
</dbReference>
<dbReference type="EMBL" id="QWIJ01002435">
    <property type="protein sequence ID" value="RMX71939.1"/>
    <property type="molecule type" value="Genomic_DNA"/>
</dbReference>
<dbReference type="Proteomes" id="UP000281245">
    <property type="component" value="Unassembled WGS sequence"/>
</dbReference>
<name>A0A3M7BE94_HORWE</name>
<dbReference type="PANTHER" id="PTHR42085">
    <property type="entry name" value="F-BOX DOMAIN-CONTAINING PROTEIN"/>
    <property type="match status" value="1"/>
</dbReference>
<evidence type="ECO:0000313" key="7">
    <source>
        <dbReference type="Proteomes" id="UP000276864"/>
    </source>
</evidence>
<dbReference type="EMBL" id="QWIM01000198">
    <property type="protein sequence ID" value="RMY38006.1"/>
    <property type="molecule type" value="Genomic_DNA"/>
</dbReference>
<evidence type="ECO:0000313" key="2">
    <source>
        <dbReference type="EMBL" id="RMX71939.1"/>
    </source>
</evidence>
<feature type="compositionally biased region" description="Basic and acidic residues" evidence="1">
    <location>
        <begin position="1"/>
        <end position="11"/>
    </location>
</feature>
<organism evidence="5 7">
    <name type="scientific">Hortaea werneckii</name>
    <name type="common">Black yeast</name>
    <name type="synonym">Cladosporium werneckii</name>
    <dbReference type="NCBI Taxonomy" id="91943"/>
    <lineage>
        <taxon>Eukaryota</taxon>
        <taxon>Fungi</taxon>
        <taxon>Dikarya</taxon>
        <taxon>Ascomycota</taxon>
        <taxon>Pezizomycotina</taxon>
        <taxon>Dothideomycetes</taxon>
        <taxon>Dothideomycetidae</taxon>
        <taxon>Mycosphaerellales</taxon>
        <taxon>Teratosphaeriaceae</taxon>
        <taxon>Hortaea</taxon>
    </lineage>
</organism>
<dbReference type="OrthoDB" id="3672650at2759"/>
<reference evidence="6 7" key="1">
    <citation type="journal article" date="2018" name="BMC Genomics">
        <title>Genomic evidence for intraspecific hybridization in a clonal and extremely halotolerant yeast.</title>
        <authorList>
            <person name="Gostincar C."/>
            <person name="Stajich J.E."/>
            <person name="Zupancic J."/>
            <person name="Zalar P."/>
            <person name="Gunde-Cimerman N."/>
        </authorList>
    </citation>
    <scope>NUCLEOTIDE SEQUENCE [LARGE SCALE GENOMIC DNA]</scope>
    <source>
        <strain evidence="5 7">EXF-6651</strain>
        <strain evidence="3 9">EXF-6654</strain>
        <strain evidence="2 8">EXF-6656</strain>
        <strain evidence="4 6">EXF-6669</strain>
    </source>
</reference>
<dbReference type="InterPro" id="IPR038883">
    <property type="entry name" value="AN11006-like"/>
</dbReference>
<protein>
    <submittedName>
        <fullName evidence="5">Uncharacterized protein</fullName>
    </submittedName>
</protein>
<sequence>MELPVRTRKDSAAAGRKSQRQQQAPRTTLLVLPQEVRDQIYGYLLSHEYTKMPPYHTRPAAGRGRQSEANKRDLSAAHTYRFHVNILAVNKQINEEAAKELLLRNTFVVVSWRWEELGETLNGFDIPIITENQTAVAKFKNHSFRLHLDCAGERGPVRSLLMLHSDLNAFCRTIRFLGAIVEGPAHFVLKKSESAGGSFGAYSNSCSPAFRTMIRFNRVDADSEEEAVKKKGELLAPLAELRVAGQRLVVLDPEAREVQSDFTKIVDDLTKLAAPSLVWVRVAAWDLLDISLGLMAAGNKLCREGDYKRALRHYSSVTIGAPLRHFLCNLPPAVLESDAAPPVIMGLRVQLDAVAAVGWLTLRRGRIGEAGFAQRLGWQIFDLLTDFPSRWEVLMPPNKDPSTWSDHMSFGHFSALCTFFLDENPLQECVDAFKAFLRQFPDDTYLAHDLEVFLRLSERNQTIALEDRPKLLEKFSVCALPLQSLNFQIPEHNARPSRVSGWHDQEQYEDAAACFKDKLRLGHNLYINLPKQSD</sequence>
<evidence type="ECO:0000313" key="6">
    <source>
        <dbReference type="Proteomes" id="UP000271337"/>
    </source>
</evidence>
<dbReference type="VEuPathDB" id="FungiDB:BTJ68_08827"/>
<evidence type="ECO:0000313" key="4">
    <source>
        <dbReference type="EMBL" id="RMY25354.1"/>
    </source>
</evidence>
<proteinExistence type="predicted"/>
<dbReference type="Proteomes" id="UP000271337">
    <property type="component" value="Unassembled WGS sequence"/>
</dbReference>
<evidence type="ECO:0000313" key="3">
    <source>
        <dbReference type="EMBL" id="RMX85658.1"/>
    </source>
</evidence>
<dbReference type="Proteomes" id="UP000282582">
    <property type="component" value="Unassembled WGS sequence"/>
</dbReference>
<evidence type="ECO:0000256" key="1">
    <source>
        <dbReference type="SAM" id="MobiDB-lite"/>
    </source>
</evidence>